<organism evidence="1 2">
    <name type="scientific">Herminiimonas fonticola</name>
    <dbReference type="NCBI Taxonomy" id="303380"/>
    <lineage>
        <taxon>Bacteria</taxon>
        <taxon>Pseudomonadati</taxon>
        <taxon>Pseudomonadota</taxon>
        <taxon>Betaproteobacteria</taxon>
        <taxon>Burkholderiales</taxon>
        <taxon>Oxalobacteraceae</taxon>
        <taxon>Herminiimonas</taxon>
    </lineage>
</organism>
<gene>
    <name evidence="1" type="ORF">EV677_2696</name>
</gene>
<dbReference type="AlphaFoldDB" id="A0A4R6G1J4"/>
<dbReference type="Proteomes" id="UP000294737">
    <property type="component" value="Unassembled WGS sequence"/>
</dbReference>
<name>A0A4R6G1J4_9BURK</name>
<protein>
    <submittedName>
        <fullName evidence="1">Uncharacterized protein</fullName>
    </submittedName>
</protein>
<sequence>MDLVFIGAIAAFLLVCWAFAEGCSKLGERK</sequence>
<comment type="caution">
    <text evidence="1">The sequence shown here is derived from an EMBL/GenBank/DDBJ whole genome shotgun (WGS) entry which is preliminary data.</text>
</comment>
<keyword evidence="2" id="KW-1185">Reference proteome</keyword>
<evidence type="ECO:0000313" key="1">
    <source>
        <dbReference type="EMBL" id="TDN88209.1"/>
    </source>
</evidence>
<proteinExistence type="predicted"/>
<reference evidence="1 2" key="1">
    <citation type="submission" date="2019-03" db="EMBL/GenBank/DDBJ databases">
        <title>Genomic Encyclopedia of Type Strains, Phase IV (KMG-IV): sequencing the most valuable type-strain genomes for metagenomic binning, comparative biology and taxonomic classification.</title>
        <authorList>
            <person name="Goeker M."/>
        </authorList>
    </citation>
    <scope>NUCLEOTIDE SEQUENCE [LARGE SCALE GENOMIC DNA]</scope>
    <source>
        <strain evidence="1 2">DSM 18555</strain>
    </source>
</reference>
<accession>A0A4R6G1J4</accession>
<dbReference type="EMBL" id="SNWF01000007">
    <property type="protein sequence ID" value="TDN88209.1"/>
    <property type="molecule type" value="Genomic_DNA"/>
</dbReference>
<evidence type="ECO:0000313" key="2">
    <source>
        <dbReference type="Proteomes" id="UP000294737"/>
    </source>
</evidence>